<dbReference type="AlphaFoldDB" id="A0AA38GM89"/>
<dbReference type="CDD" id="cd09272">
    <property type="entry name" value="RNase_HI_RT_Ty1"/>
    <property type="match status" value="1"/>
</dbReference>
<keyword evidence="3" id="KW-1185">Reference proteome</keyword>
<dbReference type="PANTHER" id="PTHR11439">
    <property type="entry name" value="GAG-POL-RELATED RETROTRANSPOSON"/>
    <property type="match status" value="1"/>
</dbReference>
<name>A0AA38GM89_TAXCH</name>
<comment type="caution">
    <text evidence="2">The sequence shown here is derived from an EMBL/GenBank/DDBJ whole genome shotgun (WGS) entry which is preliminary data.</text>
</comment>
<evidence type="ECO:0000313" key="3">
    <source>
        <dbReference type="Proteomes" id="UP000824469"/>
    </source>
</evidence>
<feature type="non-terminal residue" evidence="2">
    <location>
        <position position="1"/>
    </location>
</feature>
<dbReference type="EMBL" id="JAHRHJ020000002">
    <property type="protein sequence ID" value="KAH9324677.1"/>
    <property type="molecule type" value="Genomic_DNA"/>
</dbReference>
<dbReference type="Proteomes" id="UP000824469">
    <property type="component" value="Unassembled WGS sequence"/>
</dbReference>
<evidence type="ECO:0000259" key="1">
    <source>
        <dbReference type="Pfam" id="PF07727"/>
    </source>
</evidence>
<dbReference type="InterPro" id="IPR013103">
    <property type="entry name" value="RVT_2"/>
</dbReference>
<sequence length="234" mass="26440">KNMQEIKVLKKQLSESFDMKDLGAARQILGMRITRDRKERKLTLSQEEYIKKVLDRFNMQDAKPVGTPLAGHFKLSKEQCPKTEQERNQMSKVPYSSAVGSLMYAMVCTRPDIAHAVGAVSRFMSDPGKEHWQAVKWILRYLRGTMGTVLCYSGSDTTLRGYVDSDMAGDVDSRRSTTGYIYTVGGTAVSWISRLQKLVALSTTEAEYVAATEASKEMIWLQQLLEELGHKQEE</sequence>
<dbReference type="OMA" id="CANTGRP"/>
<feature type="non-terminal residue" evidence="2">
    <location>
        <position position="234"/>
    </location>
</feature>
<accession>A0AA38GM89</accession>
<protein>
    <recommendedName>
        <fullName evidence="1">Reverse transcriptase Ty1/copia-type domain-containing protein</fullName>
    </recommendedName>
</protein>
<organism evidence="2 3">
    <name type="scientific">Taxus chinensis</name>
    <name type="common">Chinese yew</name>
    <name type="synonym">Taxus wallichiana var. chinensis</name>
    <dbReference type="NCBI Taxonomy" id="29808"/>
    <lineage>
        <taxon>Eukaryota</taxon>
        <taxon>Viridiplantae</taxon>
        <taxon>Streptophyta</taxon>
        <taxon>Embryophyta</taxon>
        <taxon>Tracheophyta</taxon>
        <taxon>Spermatophyta</taxon>
        <taxon>Pinopsida</taxon>
        <taxon>Pinidae</taxon>
        <taxon>Conifers II</taxon>
        <taxon>Cupressales</taxon>
        <taxon>Taxaceae</taxon>
        <taxon>Taxus</taxon>
    </lineage>
</organism>
<gene>
    <name evidence="2" type="ORF">KI387_004855</name>
</gene>
<proteinExistence type="predicted"/>
<dbReference type="Pfam" id="PF07727">
    <property type="entry name" value="RVT_2"/>
    <property type="match status" value="1"/>
</dbReference>
<dbReference type="PANTHER" id="PTHR11439:SF467">
    <property type="entry name" value="INTEGRASE CATALYTIC DOMAIN-CONTAINING PROTEIN"/>
    <property type="match status" value="1"/>
</dbReference>
<evidence type="ECO:0000313" key="2">
    <source>
        <dbReference type="EMBL" id="KAH9324677.1"/>
    </source>
</evidence>
<feature type="domain" description="Reverse transcriptase Ty1/copia-type" evidence="1">
    <location>
        <begin position="1"/>
        <end position="69"/>
    </location>
</feature>
<reference evidence="2 3" key="1">
    <citation type="journal article" date="2021" name="Nat. Plants">
        <title>The Taxus genome provides insights into paclitaxel biosynthesis.</title>
        <authorList>
            <person name="Xiong X."/>
            <person name="Gou J."/>
            <person name="Liao Q."/>
            <person name="Li Y."/>
            <person name="Zhou Q."/>
            <person name="Bi G."/>
            <person name="Li C."/>
            <person name="Du R."/>
            <person name="Wang X."/>
            <person name="Sun T."/>
            <person name="Guo L."/>
            <person name="Liang H."/>
            <person name="Lu P."/>
            <person name="Wu Y."/>
            <person name="Zhang Z."/>
            <person name="Ro D.K."/>
            <person name="Shang Y."/>
            <person name="Huang S."/>
            <person name="Yan J."/>
        </authorList>
    </citation>
    <scope>NUCLEOTIDE SEQUENCE [LARGE SCALE GENOMIC DNA]</scope>
    <source>
        <strain evidence="2">Ta-2019</strain>
    </source>
</reference>